<dbReference type="AlphaFoldDB" id="A0A0A2CBW2"/>
<gene>
    <name evidence="1" type="ORF">EV03_0075</name>
</gene>
<name>A0A0A2CBW2_PROMR</name>
<accession>A0A0A2CBW2</accession>
<dbReference type="EMBL" id="JNAX01000002">
    <property type="protein sequence ID" value="KGG22405.1"/>
    <property type="molecule type" value="Genomic_DNA"/>
</dbReference>
<dbReference type="Proteomes" id="UP000030392">
    <property type="component" value="Unassembled WGS sequence"/>
</dbReference>
<evidence type="ECO:0000313" key="2">
    <source>
        <dbReference type="Proteomes" id="UP000030392"/>
    </source>
</evidence>
<proteinExistence type="predicted"/>
<evidence type="ECO:0000313" key="1">
    <source>
        <dbReference type="EMBL" id="KGG22405.1"/>
    </source>
</evidence>
<comment type="caution">
    <text evidence="1">The sequence shown here is derived from an EMBL/GenBank/DDBJ whole genome shotgun (WGS) entry which is preliminary data.</text>
</comment>
<organism evidence="1 2">
    <name type="scientific">Prochlorococcus marinus str. PAC1</name>
    <dbReference type="NCBI Taxonomy" id="59924"/>
    <lineage>
        <taxon>Bacteria</taxon>
        <taxon>Bacillati</taxon>
        <taxon>Cyanobacteriota</taxon>
        <taxon>Cyanophyceae</taxon>
        <taxon>Synechococcales</taxon>
        <taxon>Prochlorococcaceae</taxon>
        <taxon>Prochlorococcus</taxon>
    </lineage>
</organism>
<reference evidence="2" key="1">
    <citation type="journal article" date="2014" name="Sci. Data">
        <title>Genomes of diverse isolates of the marine cyanobacterium Prochlorococcus.</title>
        <authorList>
            <person name="Biller S."/>
            <person name="Berube P."/>
            <person name="Thompson J."/>
            <person name="Kelly L."/>
            <person name="Roggensack S."/>
            <person name="Awad L."/>
            <person name="Roache-Johnson K."/>
            <person name="Ding H."/>
            <person name="Giovannoni S.J."/>
            <person name="Moore L.R."/>
            <person name="Chisholm S.W."/>
        </authorList>
    </citation>
    <scope>NUCLEOTIDE SEQUENCE [LARGE SCALE GENOMIC DNA]</scope>
    <source>
        <strain evidence="2">PAC1</strain>
    </source>
</reference>
<sequence>MKQFKNLFPFLAAIGVFFLASNSPMWKQMNQKPSVENEVKPIPVKEFKSLENLVAPASEVRLRQQLARTKKP</sequence>
<dbReference type="RefSeq" id="WP_036904139.1">
    <property type="nucleotide sequence ID" value="NZ_CP138967.1"/>
</dbReference>
<protein>
    <submittedName>
        <fullName evidence="1">Uncharacterized protein</fullName>
    </submittedName>
</protein>